<dbReference type="Pfam" id="PF01642">
    <property type="entry name" value="MM_CoA_mutase"/>
    <property type="match status" value="2"/>
</dbReference>
<dbReference type="PANTHER" id="PTHR48101:SF1">
    <property type="entry name" value="METHYLMALONYL-COA MUTASE, LARGE SUBUNIT"/>
    <property type="match status" value="1"/>
</dbReference>
<protein>
    <recommendedName>
        <fullName evidence="3">methylmalonyl-CoA mutase</fullName>
        <ecNumber evidence="3">5.4.99.2</ecNumber>
    </recommendedName>
</protein>
<dbReference type="RefSeq" id="WP_389215787.1">
    <property type="nucleotide sequence ID" value="NZ_JBIACJ010000002.1"/>
</dbReference>
<keyword evidence="6" id="KW-0170">Cobalt</keyword>
<dbReference type="EC" id="5.4.99.2" evidence="3"/>
<proteinExistence type="inferred from homology"/>
<feature type="domain" description="Methylmalonyl-CoA mutase alpha/beta chain catalytic" evidence="7">
    <location>
        <begin position="124"/>
        <end position="448"/>
    </location>
</feature>
<reference evidence="8 9" key="1">
    <citation type="submission" date="2024-08" db="EMBL/GenBank/DDBJ databases">
        <title>Two novel Cytobacillus novel species.</title>
        <authorList>
            <person name="Liu G."/>
        </authorList>
    </citation>
    <scope>NUCLEOTIDE SEQUENCE [LARGE SCALE GENOMIC DNA]</scope>
    <source>
        <strain evidence="8 9">FJAT-53684</strain>
    </source>
</reference>
<dbReference type="InterPro" id="IPR006099">
    <property type="entry name" value="MeMalonylCoA_mutase_a/b_cat"/>
</dbReference>
<comment type="caution">
    <text evidence="8">The sequence shown here is derived from an EMBL/GenBank/DDBJ whole genome shotgun (WGS) entry which is preliminary data.</text>
</comment>
<dbReference type="InterPro" id="IPR016176">
    <property type="entry name" value="Cbl-dep_enz_cat"/>
</dbReference>
<evidence type="ECO:0000256" key="6">
    <source>
        <dbReference type="ARBA" id="ARBA00023285"/>
    </source>
</evidence>
<dbReference type="InterPro" id="IPR036724">
    <property type="entry name" value="Cobalamin-bd_sf"/>
</dbReference>
<evidence type="ECO:0000256" key="5">
    <source>
        <dbReference type="ARBA" id="ARBA00023235"/>
    </source>
</evidence>
<organism evidence="8 9">
    <name type="scientific">Cytobacillus mangrovibacter</name>
    <dbReference type="NCBI Taxonomy" id="3299024"/>
    <lineage>
        <taxon>Bacteria</taxon>
        <taxon>Bacillati</taxon>
        <taxon>Bacillota</taxon>
        <taxon>Bacilli</taxon>
        <taxon>Bacillales</taxon>
        <taxon>Bacillaceae</taxon>
        <taxon>Cytobacillus</taxon>
    </lineage>
</organism>
<keyword evidence="4" id="KW-0846">Cobalamin</keyword>
<evidence type="ECO:0000313" key="8">
    <source>
        <dbReference type="EMBL" id="MFE8695521.1"/>
    </source>
</evidence>
<evidence type="ECO:0000256" key="2">
    <source>
        <dbReference type="ARBA" id="ARBA00008465"/>
    </source>
</evidence>
<comment type="similarity">
    <text evidence="2">Belongs to the methylmalonyl-CoA mutase family.</text>
</comment>
<dbReference type="SUPFAM" id="SSF52242">
    <property type="entry name" value="Cobalamin (vitamin B12)-binding domain"/>
    <property type="match status" value="1"/>
</dbReference>
<feature type="domain" description="Methylmalonyl-CoA mutase alpha/beta chain catalytic" evidence="7">
    <location>
        <begin position="43"/>
        <end position="117"/>
    </location>
</feature>
<name>A0ABW6JUM3_9BACI</name>
<dbReference type="PANTHER" id="PTHR48101">
    <property type="entry name" value="METHYLMALONYL-COA MUTASE, MITOCHONDRIAL-RELATED"/>
    <property type="match status" value="1"/>
</dbReference>
<dbReference type="Gene3D" id="3.20.20.240">
    <property type="entry name" value="Methylmalonyl-CoA mutase"/>
    <property type="match status" value="1"/>
</dbReference>
<keyword evidence="9" id="KW-1185">Reference proteome</keyword>
<evidence type="ECO:0000256" key="4">
    <source>
        <dbReference type="ARBA" id="ARBA00022628"/>
    </source>
</evidence>
<accession>A0ABW6JUM3</accession>
<dbReference type="Proteomes" id="UP001601058">
    <property type="component" value="Unassembled WGS sequence"/>
</dbReference>
<sequence length="613" mass="69542">MAVKMTLNKMINETFETQSLETWKQKSEESLKGKSITSLTKHTYENIPLKPLYSKEDMELKDFWQYPGQSDFRRGADPLGYMSKEWKVAQRMDAENGDELRQKLHASFERGQTAISFPINKNNLESFETIIDDIYTKYSFSIEAGEYQAEILEKLANLAECKKVSGYIAMDILQTASSDKWNHEYDKWAEMIEAIDQKMPHLRTILIDTSVYHKAGANAVQELAIALSTGVQYLEELFERGVSLEKILSKVVFKFSIGANFFMEIAKLRAARMLWSKIVEAYGAKEKDQKMVISAETSAFTKTAYDPYVNLLRAGNEAFAAVLGGVQFLHVSSFNEPEGKSTPFSERIARNTQLILKEEAHLKNIVDPAGGSWYVESLTNELAEKAWALFLQIDEKDGITEVLKTGWLQEQIAEVMKKRNEDMFKRKQSVIGTNMYANLNDHPLENPKEFPEANHALPQVRLSEPFEKLRKAASRLEQSGSAPKIGLLCMGELKEHKARTDFMTGFLAPGGIATIKSPNINQSEAVLPFIQESNLQYYVLSGTDKQYDESALQMIHLIKEKYPHVRLLLAGLPEESKQAKLKQAGIEQFIHMKSNCYEILTSLLSEMEAAINE</sequence>
<evidence type="ECO:0000259" key="7">
    <source>
        <dbReference type="Pfam" id="PF01642"/>
    </source>
</evidence>
<dbReference type="EMBL" id="JBIACJ010000002">
    <property type="protein sequence ID" value="MFE8695521.1"/>
    <property type="molecule type" value="Genomic_DNA"/>
</dbReference>
<dbReference type="PROSITE" id="PS00544">
    <property type="entry name" value="METMALONYL_COA_MUTASE"/>
    <property type="match status" value="1"/>
</dbReference>
<dbReference type="Gene3D" id="3.40.50.280">
    <property type="entry name" value="Cobalamin-binding domain"/>
    <property type="match status" value="1"/>
</dbReference>
<dbReference type="SUPFAM" id="SSF51703">
    <property type="entry name" value="Cobalamin (vitamin B12)-dependent enzymes"/>
    <property type="match status" value="1"/>
</dbReference>
<dbReference type="InterPro" id="IPR058549">
    <property type="entry name" value="MeMalonylCoA_mutase_a/b_site"/>
</dbReference>
<evidence type="ECO:0000313" key="9">
    <source>
        <dbReference type="Proteomes" id="UP001601058"/>
    </source>
</evidence>
<evidence type="ECO:0000256" key="1">
    <source>
        <dbReference type="ARBA" id="ARBA00001922"/>
    </source>
</evidence>
<evidence type="ECO:0000256" key="3">
    <source>
        <dbReference type="ARBA" id="ARBA00012398"/>
    </source>
</evidence>
<dbReference type="CDD" id="cd03677">
    <property type="entry name" value="MM_CoA_mutase_beta"/>
    <property type="match status" value="1"/>
</dbReference>
<gene>
    <name evidence="8" type="ORF">ACFYKT_04010</name>
</gene>
<keyword evidence="5" id="KW-0413">Isomerase</keyword>
<comment type="cofactor">
    <cofactor evidence="1">
        <name>adenosylcob(III)alamin</name>
        <dbReference type="ChEBI" id="CHEBI:18408"/>
    </cofactor>
</comment>